<gene>
    <name evidence="3" type="ORF">P6N53_17305</name>
</gene>
<feature type="transmembrane region" description="Helical" evidence="1">
    <location>
        <begin position="106"/>
        <end position="127"/>
    </location>
</feature>
<dbReference type="PANTHER" id="PTHR37810:SF5">
    <property type="entry name" value="IMMUNITY PROTEIN SDPI"/>
    <property type="match status" value="1"/>
</dbReference>
<dbReference type="Proteomes" id="UP001172911">
    <property type="component" value="Unassembled WGS sequence"/>
</dbReference>
<reference evidence="3" key="1">
    <citation type="journal article" date="2023" name="J. Hazard. Mater.">
        <title>Anaerobic biodegradation of pyrene and benzo[a]pyrene by a new sulfate-reducing Desulforamulus aquiferis strain DSA.</title>
        <authorList>
            <person name="Zhang Z."/>
            <person name="Sun J."/>
            <person name="Gong X."/>
            <person name="Wang C."/>
            <person name="Wang H."/>
        </authorList>
    </citation>
    <scope>NUCLEOTIDE SEQUENCE</scope>
    <source>
        <strain evidence="3">DSA</strain>
    </source>
</reference>
<dbReference type="EMBL" id="JARPTC010000029">
    <property type="protein sequence ID" value="MDO7788969.1"/>
    <property type="molecule type" value="Genomic_DNA"/>
</dbReference>
<feature type="transmembrane region" description="Helical" evidence="1">
    <location>
        <begin position="139"/>
        <end position="160"/>
    </location>
</feature>
<dbReference type="PANTHER" id="PTHR37810">
    <property type="entry name" value="IMMUNITY PROTEIN SDPI"/>
    <property type="match status" value="1"/>
</dbReference>
<dbReference type="GO" id="GO:0009636">
    <property type="term" value="P:response to toxic substance"/>
    <property type="evidence" value="ECO:0007669"/>
    <property type="project" value="TreeGrafter"/>
</dbReference>
<accession>A0AAW7ZJ17</accession>
<name>A0AAW7ZJ17_9FIRM</name>
<evidence type="ECO:0000256" key="1">
    <source>
        <dbReference type="SAM" id="Phobius"/>
    </source>
</evidence>
<keyword evidence="1" id="KW-1133">Transmembrane helix</keyword>
<dbReference type="RefSeq" id="WP_304545383.1">
    <property type="nucleotide sequence ID" value="NZ_JARPTC010000029.1"/>
</dbReference>
<evidence type="ECO:0000313" key="3">
    <source>
        <dbReference type="EMBL" id="MDO7788969.1"/>
    </source>
</evidence>
<keyword evidence="4" id="KW-1185">Reference proteome</keyword>
<protein>
    <submittedName>
        <fullName evidence="3">DUF1648 domain-containing protein</fullName>
    </submittedName>
</protein>
<dbReference type="Pfam" id="PF07853">
    <property type="entry name" value="DUF1648"/>
    <property type="match status" value="1"/>
</dbReference>
<evidence type="ECO:0000259" key="2">
    <source>
        <dbReference type="Pfam" id="PF07853"/>
    </source>
</evidence>
<dbReference type="AlphaFoldDB" id="A0AAW7ZJ17"/>
<keyword evidence="1" id="KW-0472">Membrane</keyword>
<evidence type="ECO:0000313" key="4">
    <source>
        <dbReference type="Proteomes" id="UP001172911"/>
    </source>
</evidence>
<sequence>MQRINLTHRLAIPAVLVLVTLYMAVTNYPTMPEQIPTHFNTAGIPDTWGAKSFSGVFSLPFLQITLYGILSGLTLVFTRRKDIRDIINIPNRDKLSTEQLEKVRAIIVDGMTVLNLQASTMLFYIQLGMVQVVRGNWSGIGPFVWLFTVIIVATCAWMLYRIYIIRKAVA</sequence>
<organism evidence="3 4">
    <name type="scientific">Desulforamulus aquiferis</name>
    <dbReference type="NCBI Taxonomy" id="1397668"/>
    <lineage>
        <taxon>Bacteria</taxon>
        <taxon>Bacillati</taxon>
        <taxon>Bacillota</taxon>
        <taxon>Clostridia</taxon>
        <taxon>Eubacteriales</taxon>
        <taxon>Peptococcaceae</taxon>
        <taxon>Desulforamulus</taxon>
    </lineage>
</organism>
<comment type="caution">
    <text evidence="3">The sequence shown here is derived from an EMBL/GenBank/DDBJ whole genome shotgun (WGS) entry which is preliminary data.</text>
</comment>
<dbReference type="InterPro" id="IPR012867">
    <property type="entry name" value="DUF1648"/>
</dbReference>
<keyword evidence="1" id="KW-0812">Transmembrane</keyword>
<feature type="transmembrane region" description="Helical" evidence="1">
    <location>
        <begin position="56"/>
        <end position="77"/>
    </location>
</feature>
<proteinExistence type="predicted"/>
<reference evidence="3" key="2">
    <citation type="submission" date="2023-03" db="EMBL/GenBank/DDBJ databases">
        <authorList>
            <person name="Zhang Z."/>
        </authorList>
    </citation>
    <scope>NUCLEOTIDE SEQUENCE</scope>
    <source>
        <strain evidence="3">DSA</strain>
    </source>
</reference>
<feature type="domain" description="DUF1648" evidence="2">
    <location>
        <begin position="15"/>
        <end position="64"/>
    </location>
</feature>